<dbReference type="Proteomes" id="UP001374584">
    <property type="component" value="Unassembled WGS sequence"/>
</dbReference>
<reference evidence="4 5" key="1">
    <citation type="submission" date="2024-01" db="EMBL/GenBank/DDBJ databases">
        <title>The genomes of 5 underutilized Papilionoideae crops provide insights into root nodulation and disease resistanc.</title>
        <authorList>
            <person name="Jiang F."/>
        </authorList>
    </citation>
    <scope>NUCLEOTIDE SEQUENCE [LARGE SCALE GENOMIC DNA]</scope>
    <source>
        <strain evidence="4">JINMINGXINNONG_FW02</strain>
        <tissue evidence="4">Leaves</tissue>
    </source>
</reference>
<protein>
    <submittedName>
        <fullName evidence="4">Uncharacterized protein</fullName>
    </submittedName>
</protein>
<gene>
    <name evidence="4" type="ORF">VNO80_09339</name>
</gene>
<evidence type="ECO:0000313" key="4">
    <source>
        <dbReference type="EMBL" id="KAK7367330.1"/>
    </source>
</evidence>
<keyword evidence="3" id="KW-0472">Membrane</keyword>
<dbReference type="EMBL" id="JAYMYR010000004">
    <property type="protein sequence ID" value="KAK7367330.1"/>
    <property type="molecule type" value="Genomic_DNA"/>
</dbReference>
<sequence>MNERIQKTYMETKKKIESLEEEMKKITAKNFHEFTRKEQELQKLKRQIAKIESYVRHTAKPPPPVDLYSPYQISPQKLMMNTVIQQPVKPPFLPPSMPESTTFFGKKDKEPNKAVSQTSPSEKQDTPKKPPSQLMVSFEEDVPVFQRSEGEIVPEILEFGSEENSEKEFPEEQPEEDYSEEDSEKEYADLSVLMASHDGSPVTRNGRAGEGAENKKARNRSSRPCQAILRISLLSFFVLLFSNAIVSPACR</sequence>
<evidence type="ECO:0000256" key="2">
    <source>
        <dbReference type="SAM" id="MobiDB-lite"/>
    </source>
</evidence>
<keyword evidence="3" id="KW-1133">Transmembrane helix</keyword>
<name>A0AAN9N6B0_PHACN</name>
<dbReference type="AlphaFoldDB" id="A0AAN9N6B0"/>
<accession>A0AAN9N6B0</accession>
<feature type="coiled-coil region" evidence="1">
    <location>
        <begin position="2"/>
        <end position="54"/>
    </location>
</feature>
<keyword evidence="1" id="KW-0175">Coiled coil</keyword>
<feature type="compositionally biased region" description="Acidic residues" evidence="2">
    <location>
        <begin position="171"/>
        <end position="184"/>
    </location>
</feature>
<comment type="caution">
    <text evidence="4">The sequence shown here is derived from an EMBL/GenBank/DDBJ whole genome shotgun (WGS) entry which is preliminary data.</text>
</comment>
<evidence type="ECO:0000256" key="1">
    <source>
        <dbReference type="SAM" id="Coils"/>
    </source>
</evidence>
<feature type="transmembrane region" description="Helical" evidence="3">
    <location>
        <begin position="227"/>
        <end position="246"/>
    </location>
</feature>
<proteinExistence type="predicted"/>
<feature type="region of interest" description="Disordered" evidence="2">
    <location>
        <begin position="89"/>
        <end position="133"/>
    </location>
</feature>
<keyword evidence="3" id="KW-0812">Transmembrane</keyword>
<keyword evidence="5" id="KW-1185">Reference proteome</keyword>
<organism evidence="4 5">
    <name type="scientific">Phaseolus coccineus</name>
    <name type="common">Scarlet runner bean</name>
    <name type="synonym">Phaseolus multiflorus</name>
    <dbReference type="NCBI Taxonomy" id="3886"/>
    <lineage>
        <taxon>Eukaryota</taxon>
        <taxon>Viridiplantae</taxon>
        <taxon>Streptophyta</taxon>
        <taxon>Embryophyta</taxon>
        <taxon>Tracheophyta</taxon>
        <taxon>Spermatophyta</taxon>
        <taxon>Magnoliopsida</taxon>
        <taxon>eudicotyledons</taxon>
        <taxon>Gunneridae</taxon>
        <taxon>Pentapetalae</taxon>
        <taxon>rosids</taxon>
        <taxon>fabids</taxon>
        <taxon>Fabales</taxon>
        <taxon>Fabaceae</taxon>
        <taxon>Papilionoideae</taxon>
        <taxon>50 kb inversion clade</taxon>
        <taxon>NPAAA clade</taxon>
        <taxon>indigoferoid/millettioid clade</taxon>
        <taxon>Phaseoleae</taxon>
        <taxon>Phaseolus</taxon>
    </lineage>
</organism>
<evidence type="ECO:0000313" key="5">
    <source>
        <dbReference type="Proteomes" id="UP001374584"/>
    </source>
</evidence>
<evidence type="ECO:0000256" key="3">
    <source>
        <dbReference type="SAM" id="Phobius"/>
    </source>
</evidence>
<feature type="region of interest" description="Disordered" evidence="2">
    <location>
        <begin position="157"/>
        <end position="220"/>
    </location>
</feature>